<dbReference type="RefSeq" id="XP_041228085.1">
    <property type="nucleotide sequence ID" value="XM_041366654.1"/>
</dbReference>
<feature type="region of interest" description="Disordered" evidence="1">
    <location>
        <begin position="27"/>
        <end position="72"/>
    </location>
</feature>
<organism evidence="2 3">
    <name type="scientific">Suillus fuscotomentosus</name>
    <dbReference type="NCBI Taxonomy" id="1912939"/>
    <lineage>
        <taxon>Eukaryota</taxon>
        <taxon>Fungi</taxon>
        <taxon>Dikarya</taxon>
        <taxon>Basidiomycota</taxon>
        <taxon>Agaricomycotina</taxon>
        <taxon>Agaricomycetes</taxon>
        <taxon>Agaricomycetidae</taxon>
        <taxon>Boletales</taxon>
        <taxon>Suillineae</taxon>
        <taxon>Suillaceae</taxon>
        <taxon>Suillus</taxon>
    </lineage>
</organism>
<evidence type="ECO:0000313" key="3">
    <source>
        <dbReference type="Proteomes" id="UP001195769"/>
    </source>
</evidence>
<sequence>MSVTVRGSIDGGLADYKSMAQRTYERDGGSIIGPRANRISDRSGDANSSLMKGISDGPANVNGSSNGVSPADDMPYSAKAQIGYRKCLADPSLGRHQNPGSAYQVTHFGPTHLYGPHTSAQPPVSVISALWAHPLPPTHGPTLDGPVTWAESQPLAVRLSRKMLLNGLSGCAPDRLCQHRCSPSRTHQPAAIDVNLFPIFRPQSNGPPSGDNLHLPPSVPAPASRSLPGPF</sequence>
<proteinExistence type="predicted"/>
<dbReference type="Proteomes" id="UP001195769">
    <property type="component" value="Unassembled WGS sequence"/>
</dbReference>
<feature type="region of interest" description="Disordered" evidence="1">
    <location>
        <begin position="199"/>
        <end position="231"/>
    </location>
</feature>
<dbReference type="EMBL" id="JABBWK010000016">
    <property type="protein sequence ID" value="KAG1902510.1"/>
    <property type="molecule type" value="Genomic_DNA"/>
</dbReference>
<keyword evidence="3" id="KW-1185">Reference proteome</keyword>
<dbReference type="AlphaFoldDB" id="A0AAD4EAC5"/>
<protein>
    <submittedName>
        <fullName evidence="2">Uncharacterized protein</fullName>
    </submittedName>
</protein>
<dbReference type="GeneID" id="64660952"/>
<gene>
    <name evidence="2" type="ORF">F5891DRAFT_1186135</name>
</gene>
<name>A0AAD4EAC5_9AGAM</name>
<accession>A0AAD4EAC5</accession>
<evidence type="ECO:0000256" key="1">
    <source>
        <dbReference type="SAM" id="MobiDB-lite"/>
    </source>
</evidence>
<reference evidence="2" key="1">
    <citation type="journal article" date="2020" name="New Phytol.">
        <title>Comparative genomics reveals dynamic genome evolution in host specialist ectomycorrhizal fungi.</title>
        <authorList>
            <person name="Lofgren L.A."/>
            <person name="Nguyen N.H."/>
            <person name="Vilgalys R."/>
            <person name="Ruytinx J."/>
            <person name="Liao H.L."/>
            <person name="Branco S."/>
            <person name="Kuo A."/>
            <person name="LaButti K."/>
            <person name="Lipzen A."/>
            <person name="Andreopoulos W."/>
            <person name="Pangilinan J."/>
            <person name="Riley R."/>
            <person name="Hundley H."/>
            <person name="Na H."/>
            <person name="Barry K."/>
            <person name="Grigoriev I.V."/>
            <person name="Stajich J.E."/>
            <person name="Kennedy P.G."/>
        </authorList>
    </citation>
    <scope>NUCLEOTIDE SEQUENCE</scope>
    <source>
        <strain evidence="2">FC203</strain>
    </source>
</reference>
<comment type="caution">
    <text evidence="2">The sequence shown here is derived from an EMBL/GenBank/DDBJ whole genome shotgun (WGS) entry which is preliminary data.</text>
</comment>
<evidence type="ECO:0000313" key="2">
    <source>
        <dbReference type="EMBL" id="KAG1902510.1"/>
    </source>
</evidence>